<dbReference type="EMBL" id="JANPWB010000001">
    <property type="protein sequence ID" value="KAJ1216921.1"/>
    <property type="molecule type" value="Genomic_DNA"/>
</dbReference>
<reference evidence="2" key="1">
    <citation type="journal article" date="2022" name="bioRxiv">
        <title>Sequencing and chromosome-scale assembly of the giantPleurodeles waltlgenome.</title>
        <authorList>
            <person name="Brown T."/>
            <person name="Elewa A."/>
            <person name="Iarovenko S."/>
            <person name="Subramanian E."/>
            <person name="Araus A.J."/>
            <person name="Petzold A."/>
            <person name="Susuki M."/>
            <person name="Suzuki K.-i.T."/>
            <person name="Hayashi T."/>
            <person name="Toyoda A."/>
            <person name="Oliveira C."/>
            <person name="Osipova E."/>
            <person name="Leigh N.D."/>
            <person name="Simon A."/>
            <person name="Yun M.H."/>
        </authorList>
    </citation>
    <scope>NUCLEOTIDE SEQUENCE</scope>
    <source>
        <strain evidence="2">20211129_DDA</strain>
        <tissue evidence="2">Liver</tissue>
    </source>
</reference>
<feature type="region of interest" description="Disordered" evidence="1">
    <location>
        <begin position="17"/>
        <end position="70"/>
    </location>
</feature>
<comment type="caution">
    <text evidence="2">The sequence shown here is derived from an EMBL/GenBank/DDBJ whole genome shotgun (WGS) entry which is preliminary data.</text>
</comment>
<evidence type="ECO:0000313" key="2">
    <source>
        <dbReference type="EMBL" id="KAJ1216921.1"/>
    </source>
</evidence>
<dbReference type="Proteomes" id="UP001066276">
    <property type="component" value="Chromosome 1_1"/>
</dbReference>
<keyword evidence="3" id="KW-1185">Reference proteome</keyword>
<dbReference type="AlphaFoldDB" id="A0AAV7WVK7"/>
<gene>
    <name evidence="2" type="ORF">NDU88_004519</name>
</gene>
<feature type="region of interest" description="Disordered" evidence="1">
    <location>
        <begin position="129"/>
        <end position="152"/>
    </location>
</feature>
<feature type="compositionally biased region" description="Basic and acidic residues" evidence="1">
    <location>
        <begin position="132"/>
        <end position="142"/>
    </location>
</feature>
<evidence type="ECO:0000256" key="1">
    <source>
        <dbReference type="SAM" id="MobiDB-lite"/>
    </source>
</evidence>
<proteinExistence type="predicted"/>
<name>A0AAV7WVK7_PLEWA</name>
<accession>A0AAV7WVK7</accession>
<evidence type="ECO:0000313" key="3">
    <source>
        <dbReference type="Proteomes" id="UP001066276"/>
    </source>
</evidence>
<protein>
    <submittedName>
        <fullName evidence="2">Uncharacterized protein</fullName>
    </submittedName>
</protein>
<sequence>MTEPLWASRSGVRCLQAKELAPGSRRAASEPRGAADDDAAPQLSRGRMGAGGHGIKGPLEAAEAGTERGTARRLGREALECGEWAVTEGGSQPGEPRTDCGFSLPPPTCVERRRPPYLRRSCCQTGRPSALKIEDTRRRTETRAAPGRMPEK</sequence>
<organism evidence="2 3">
    <name type="scientific">Pleurodeles waltl</name>
    <name type="common">Iberian ribbed newt</name>
    <dbReference type="NCBI Taxonomy" id="8319"/>
    <lineage>
        <taxon>Eukaryota</taxon>
        <taxon>Metazoa</taxon>
        <taxon>Chordata</taxon>
        <taxon>Craniata</taxon>
        <taxon>Vertebrata</taxon>
        <taxon>Euteleostomi</taxon>
        <taxon>Amphibia</taxon>
        <taxon>Batrachia</taxon>
        <taxon>Caudata</taxon>
        <taxon>Salamandroidea</taxon>
        <taxon>Salamandridae</taxon>
        <taxon>Pleurodelinae</taxon>
        <taxon>Pleurodeles</taxon>
    </lineage>
</organism>